<dbReference type="EMBL" id="JAWPBU010000034">
    <property type="protein sequence ID" value="MDW2760990.1"/>
    <property type="molecule type" value="Genomic_DNA"/>
</dbReference>
<dbReference type="RefSeq" id="WP_072206635.1">
    <property type="nucleotide sequence ID" value="NZ_CM008470.1"/>
</dbReference>
<keyword evidence="1" id="KW-0614">Plasmid</keyword>
<proteinExistence type="predicted"/>
<sequence length="153" mass="17227">MFKLTCITLDDGQHAVFLNGHCLASDDVSGHKFSLGEILERLSRLPGVQTEMVKWPVPPGDWEWFDVANAVFPTPGLWRREMTVSGMIARLQQHPLDALCTGTFWLADDFLSLDNTLDNETIEAAMALADECHDANIGFNWDHLQWAIEEAKK</sequence>
<geneLocation type="plasmid" evidence="1">
    <name>p112298-KPC</name>
</geneLocation>
<accession>A0A0K2CS80</accession>
<gene>
    <name evidence="1" type="ORF">p112298KPC_062</name>
    <name evidence="2" type="ORF">RYZ67_21260</name>
</gene>
<protein>
    <submittedName>
        <fullName evidence="1">Uncharacterized protein</fullName>
    </submittedName>
</protein>
<dbReference type="EMBL" id="KP987215">
    <property type="protein sequence ID" value="ALA08741.1"/>
    <property type="molecule type" value="Genomic_DNA"/>
</dbReference>
<name>A0A0K2CS80_CITFR</name>
<evidence type="ECO:0000313" key="2">
    <source>
        <dbReference type="EMBL" id="MDW2760990.1"/>
    </source>
</evidence>
<dbReference type="GeneID" id="39724743"/>
<dbReference type="AlphaFoldDB" id="A0A0K2CS80"/>
<organism evidence="1">
    <name type="scientific">Citrobacter freundii</name>
    <dbReference type="NCBI Taxonomy" id="546"/>
    <lineage>
        <taxon>Bacteria</taxon>
        <taxon>Pseudomonadati</taxon>
        <taxon>Pseudomonadota</taxon>
        <taxon>Gammaproteobacteria</taxon>
        <taxon>Enterobacterales</taxon>
        <taxon>Enterobacteriaceae</taxon>
        <taxon>Citrobacter</taxon>
        <taxon>Citrobacter freundii complex</taxon>
    </lineage>
</organism>
<reference evidence="1" key="1">
    <citation type="journal article" date="2015" name="J. Antimicrob. Chemother.">
        <title>Coexistence of a novel KPC-2-encoding MDR plasmid and an NDM-1-encoding pNDM-HN380-like plasmid in a clinical isolate of Citrobacter freundii.</title>
        <authorList>
            <person name="Feng J."/>
            <person name="Qiu Y."/>
            <person name="Yin Z."/>
            <person name="Chen W."/>
            <person name="Yang H."/>
            <person name="Yang W."/>
            <person name="Wang J."/>
            <person name="Gao Y."/>
            <person name="Zhou D."/>
        </authorList>
    </citation>
    <scope>NUCLEOTIDE SEQUENCE</scope>
    <source>
        <strain evidence="1">112298</strain>
        <plasmid evidence="1">p112298-KPC</plasmid>
    </source>
</reference>
<evidence type="ECO:0000313" key="1">
    <source>
        <dbReference type="EMBL" id="ALA08741.1"/>
    </source>
</evidence>
<reference evidence="2" key="2">
    <citation type="submission" date="2023-10" db="EMBL/GenBank/DDBJ databases">
        <title>Fecal carriage and genetic characteristics of carbapenem-resistant Enterobacterales among healthy adults from four provinces of China.</title>
        <authorList>
            <person name="Li Y."/>
            <person name="Zhang R."/>
        </authorList>
    </citation>
    <scope>NUCLEOTIDE SEQUENCE</scope>
    <source>
        <strain evidence="2">HN-136</strain>
    </source>
</reference>
<dbReference type="Proteomes" id="UP001278087">
    <property type="component" value="Unassembled WGS sequence"/>
</dbReference>